<keyword evidence="3" id="KW-1185">Reference proteome</keyword>
<comment type="caution">
    <text evidence="2">The sequence shown here is derived from an EMBL/GenBank/DDBJ whole genome shotgun (WGS) entry which is preliminary data.</text>
</comment>
<evidence type="ECO:0000313" key="3">
    <source>
        <dbReference type="Proteomes" id="UP000521943"/>
    </source>
</evidence>
<gene>
    <name evidence="2" type="ORF">DFP72DRAFT_1075825</name>
</gene>
<feature type="region of interest" description="Disordered" evidence="1">
    <location>
        <begin position="1"/>
        <end position="31"/>
    </location>
</feature>
<dbReference type="EMBL" id="JACGCI010000086">
    <property type="protein sequence ID" value="KAF6747001.1"/>
    <property type="molecule type" value="Genomic_DNA"/>
</dbReference>
<name>A0A8H6HJR5_9AGAR</name>
<accession>A0A8H6HJR5</accession>
<organism evidence="2 3">
    <name type="scientific">Ephemerocybe angulata</name>
    <dbReference type="NCBI Taxonomy" id="980116"/>
    <lineage>
        <taxon>Eukaryota</taxon>
        <taxon>Fungi</taxon>
        <taxon>Dikarya</taxon>
        <taxon>Basidiomycota</taxon>
        <taxon>Agaricomycotina</taxon>
        <taxon>Agaricomycetes</taxon>
        <taxon>Agaricomycetidae</taxon>
        <taxon>Agaricales</taxon>
        <taxon>Agaricineae</taxon>
        <taxon>Psathyrellaceae</taxon>
        <taxon>Ephemerocybe</taxon>
    </lineage>
</organism>
<reference evidence="2 3" key="1">
    <citation type="submission" date="2020-07" db="EMBL/GenBank/DDBJ databases">
        <title>Comparative genomics of pyrophilous fungi reveals a link between fire events and developmental genes.</title>
        <authorList>
            <consortium name="DOE Joint Genome Institute"/>
            <person name="Steindorff A.S."/>
            <person name="Carver A."/>
            <person name="Calhoun S."/>
            <person name="Stillman K."/>
            <person name="Liu H."/>
            <person name="Lipzen A."/>
            <person name="Pangilinan J."/>
            <person name="Labutti K."/>
            <person name="Bruns T.D."/>
            <person name="Grigoriev I.V."/>
        </authorList>
    </citation>
    <scope>NUCLEOTIDE SEQUENCE [LARGE SCALE GENOMIC DNA]</scope>
    <source>
        <strain evidence="2 3">CBS 144469</strain>
    </source>
</reference>
<feature type="compositionally biased region" description="Basic and acidic residues" evidence="1">
    <location>
        <begin position="145"/>
        <end position="156"/>
    </location>
</feature>
<sequence>MSETASKSGHVPFHFPGDQSSEPYVAPEFESSAAKASTSKEVLAFAPPLLNSKSHLSTLTAAERDTVKFTEGTEANKPALIPDEPIIDSLSTSSKKKARVILPLPKRSQRQSARLTARVEVARLAPKAAPKADCIASAPAPKGRAQSDENDKDNKNSTRPNTPWRIVKFAEDA</sequence>
<dbReference type="AlphaFoldDB" id="A0A8H6HJR5"/>
<proteinExistence type="predicted"/>
<feature type="region of interest" description="Disordered" evidence="1">
    <location>
        <begin position="127"/>
        <end position="173"/>
    </location>
</feature>
<dbReference type="Proteomes" id="UP000521943">
    <property type="component" value="Unassembled WGS sequence"/>
</dbReference>
<evidence type="ECO:0000313" key="2">
    <source>
        <dbReference type="EMBL" id="KAF6747001.1"/>
    </source>
</evidence>
<protein>
    <submittedName>
        <fullName evidence="2">Uncharacterized protein</fullName>
    </submittedName>
</protein>
<evidence type="ECO:0000256" key="1">
    <source>
        <dbReference type="SAM" id="MobiDB-lite"/>
    </source>
</evidence>